<accession>A0ABR0KC75</accession>
<comment type="caution">
    <text evidence="2">The sequence shown here is derived from an EMBL/GenBank/DDBJ whole genome shotgun (WGS) entry which is preliminary data.</text>
</comment>
<protein>
    <submittedName>
        <fullName evidence="2">Uncharacterized protein</fullName>
    </submittedName>
</protein>
<evidence type="ECO:0000256" key="1">
    <source>
        <dbReference type="SAM" id="MobiDB-lite"/>
    </source>
</evidence>
<feature type="region of interest" description="Disordered" evidence="1">
    <location>
        <begin position="46"/>
        <end position="66"/>
    </location>
</feature>
<proteinExistence type="predicted"/>
<organism evidence="2 3">
    <name type="scientific">Lithohypha guttulata</name>
    <dbReference type="NCBI Taxonomy" id="1690604"/>
    <lineage>
        <taxon>Eukaryota</taxon>
        <taxon>Fungi</taxon>
        <taxon>Dikarya</taxon>
        <taxon>Ascomycota</taxon>
        <taxon>Pezizomycotina</taxon>
        <taxon>Eurotiomycetes</taxon>
        <taxon>Chaetothyriomycetidae</taxon>
        <taxon>Chaetothyriales</taxon>
        <taxon>Trichomeriaceae</taxon>
        <taxon>Lithohypha</taxon>
    </lineage>
</organism>
<keyword evidence="3" id="KW-1185">Reference proteome</keyword>
<sequence length="106" mass="11739">MKAADSTYSCLFQDQDLYSEAYFKESRGYIFAEEGAKAECDVLTVPPQSHSSDTNAAPFKGPGSSLCDTRQTDKVVQWEPMLPIEAARRVQHHKAKAFLQLPGPDS</sequence>
<dbReference type="Proteomes" id="UP001345013">
    <property type="component" value="Unassembled WGS sequence"/>
</dbReference>
<evidence type="ECO:0000313" key="2">
    <source>
        <dbReference type="EMBL" id="KAK5093348.1"/>
    </source>
</evidence>
<dbReference type="EMBL" id="JAVRRG010000044">
    <property type="protein sequence ID" value="KAK5093348.1"/>
    <property type="molecule type" value="Genomic_DNA"/>
</dbReference>
<evidence type="ECO:0000313" key="3">
    <source>
        <dbReference type="Proteomes" id="UP001345013"/>
    </source>
</evidence>
<name>A0ABR0KC75_9EURO</name>
<gene>
    <name evidence="2" type="ORF">LTR24_004336</name>
</gene>
<feature type="compositionally biased region" description="Polar residues" evidence="1">
    <location>
        <begin position="46"/>
        <end position="55"/>
    </location>
</feature>
<reference evidence="2 3" key="1">
    <citation type="submission" date="2023-08" db="EMBL/GenBank/DDBJ databases">
        <title>Black Yeasts Isolated from many extreme environments.</title>
        <authorList>
            <person name="Coleine C."/>
            <person name="Stajich J.E."/>
            <person name="Selbmann L."/>
        </authorList>
    </citation>
    <scope>NUCLEOTIDE SEQUENCE [LARGE SCALE GENOMIC DNA]</scope>
    <source>
        <strain evidence="2 3">CCFEE 5885</strain>
    </source>
</reference>